<dbReference type="EC" id="2.7.6.1" evidence="1"/>
<accession>A0ABU4GNP4</accession>
<evidence type="ECO:0000256" key="6">
    <source>
        <dbReference type="ARBA" id="ARBA00022840"/>
    </source>
</evidence>
<dbReference type="Pfam" id="PF00156">
    <property type="entry name" value="Pribosyltran"/>
    <property type="match status" value="1"/>
</dbReference>
<evidence type="ECO:0000259" key="9">
    <source>
        <dbReference type="Pfam" id="PF00156"/>
    </source>
</evidence>
<evidence type="ECO:0000256" key="5">
    <source>
        <dbReference type="ARBA" id="ARBA00022777"/>
    </source>
</evidence>
<dbReference type="Proteomes" id="UP001276854">
    <property type="component" value="Unassembled WGS sequence"/>
</dbReference>
<feature type="domain" description="Ribose-phosphate pyrophosphokinase N-terminal" evidence="10">
    <location>
        <begin position="18"/>
        <end position="166"/>
    </location>
</feature>
<dbReference type="InterPro" id="IPR029099">
    <property type="entry name" value="Pribosyltran_N"/>
</dbReference>
<dbReference type="Gene3D" id="3.40.50.2020">
    <property type="match status" value="2"/>
</dbReference>
<comment type="similarity">
    <text evidence="8">Belongs to the ribose-phosphate pyrophosphokinase family.</text>
</comment>
<dbReference type="RefSeq" id="WP_318065440.1">
    <property type="nucleotide sequence ID" value="NZ_JAWONS010000248.1"/>
</dbReference>
<dbReference type="PANTHER" id="PTHR10210:SF32">
    <property type="entry name" value="RIBOSE-PHOSPHATE PYROPHOSPHOKINASE 2"/>
    <property type="match status" value="1"/>
</dbReference>
<keyword evidence="2" id="KW-0808">Transferase</keyword>
<sequence length="388" mass="43629">MSQTDIEKDFLPVGELSIIALKSSEAIGNKVNNFIVDWRNGDKNGNHSLLQLEKYSKSSYLLDAECPRFGTGEAKGTIKQSVRGKDIFILADVSNYSISYNVCGEKNRMSPDDHFQDLKRIIAAIGGKARRLTVIMPFLYEGRQHKRSSRESLDCALALQELTNMGVENILTFDAHDPRVQNAIPLKSFETIWPTYQFIKALVRNIPDLKLDSKHTMIVSPDEGAMSRSVYYANILGVDMGMFYKRRDYSIIIDGSNPIAAHEFLGTNVEGKDVIVIDDMIASGGSILDTAKELKKRKAGRIIVCATFGLFTGGLKKFDEAYEQGLIYRIISTNLTYQSPEVLSRPYYISTDMSKFIALLIETLNHNTSISELMKPDDKIHRFLNRSL</sequence>
<evidence type="ECO:0000256" key="8">
    <source>
        <dbReference type="RuleBase" id="RU004324"/>
    </source>
</evidence>
<dbReference type="EMBL" id="JAWONS010000248">
    <property type="protein sequence ID" value="MDW2799241.1"/>
    <property type="molecule type" value="Genomic_DNA"/>
</dbReference>
<feature type="domain" description="Phosphoribosyltransferase" evidence="9">
    <location>
        <begin position="199"/>
        <end position="308"/>
    </location>
</feature>
<dbReference type="InterPro" id="IPR005946">
    <property type="entry name" value="Rib-P_diPkinase"/>
</dbReference>
<evidence type="ECO:0000256" key="7">
    <source>
        <dbReference type="ARBA" id="ARBA00049535"/>
    </source>
</evidence>
<evidence type="ECO:0000256" key="3">
    <source>
        <dbReference type="ARBA" id="ARBA00022727"/>
    </source>
</evidence>
<dbReference type="InterPro" id="IPR029057">
    <property type="entry name" value="PRTase-like"/>
</dbReference>
<evidence type="ECO:0000313" key="11">
    <source>
        <dbReference type="EMBL" id="MDW2799241.1"/>
    </source>
</evidence>
<evidence type="ECO:0000259" key="10">
    <source>
        <dbReference type="Pfam" id="PF13793"/>
    </source>
</evidence>
<evidence type="ECO:0000313" key="12">
    <source>
        <dbReference type="Proteomes" id="UP001276854"/>
    </source>
</evidence>
<gene>
    <name evidence="11" type="ORF">RZO55_16840</name>
</gene>
<dbReference type="Pfam" id="PF13793">
    <property type="entry name" value="Pribosyltran_N"/>
    <property type="match status" value="1"/>
</dbReference>
<evidence type="ECO:0000256" key="1">
    <source>
        <dbReference type="ARBA" id="ARBA00013247"/>
    </source>
</evidence>
<dbReference type="PANTHER" id="PTHR10210">
    <property type="entry name" value="RIBOSE-PHOSPHATE DIPHOSPHOKINASE FAMILY MEMBER"/>
    <property type="match status" value="1"/>
</dbReference>
<dbReference type="NCBIfam" id="TIGR01251">
    <property type="entry name" value="ribP_PPkin"/>
    <property type="match status" value="1"/>
</dbReference>
<protein>
    <recommendedName>
        <fullName evidence="1">ribose-phosphate diphosphokinase</fullName>
        <ecNumber evidence="1">2.7.6.1</ecNumber>
    </recommendedName>
</protein>
<dbReference type="SUPFAM" id="SSF53271">
    <property type="entry name" value="PRTase-like"/>
    <property type="match status" value="2"/>
</dbReference>
<comment type="catalytic activity">
    <reaction evidence="7">
        <text>D-ribose 5-phosphate + ATP = 5-phospho-alpha-D-ribose 1-diphosphate + AMP + H(+)</text>
        <dbReference type="Rhea" id="RHEA:15609"/>
        <dbReference type="ChEBI" id="CHEBI:15378"/>
        <dbReference type="ChEBI" id="CHEBI:30616"/>
        <dbReference type="ChEBI" id="CHEBI:58017"/>
        <dbReference type="ChEBI" id="CHEBI:78346"/>
        <dbReference type="ChEBI" id="CHEBI:456215"/>
        <dbReference type="EC" id="2.7.6.1"/>
    </reaction>
</comment>
<name>A0ABU4GNP4_9CLOT</name>
<evidence type="ECO:0000256" key="4">
    <source>
        <dbReference type="ARBA" id="ARBA00022741"/>
    </source>
</evidence>
<evidence type="ECO:0000256" key="2">
    <source>
        <dbReference type="ARBA" id="ARBA00022679"/>
    </source>
</evidence>
<dbReference type="InterPro" id="IPR000836">
    <property type="entry name" value="PRTase_dom"/>
</dbReference>
<dbReference type="NCBIfam" id="NF005299">
    <property type="entry name" value="PRK06827.1"/>
    <property type="match status" value="1"/>
</dbReference>
<reference evidence="11 12" key="1">
    <citation type="submission" date="2023-10" db="EMBL/GenBank/DDBJ databases">
        <title>A novel Glycoside Hydrolase 43-Like Enzyme from Clostrdium boliviensis is an Endo-xylanase, and a Candidate for Xylooligosaccharides Production from Different Xylan Substrates.</title>
        <authorList>
            <person name="Alvarez M.T."/>
            <person name="Rocabado-Villegas L.R."/>
            <person name="Salas-Veizaga D.M."/>
            <person name="Linares-Pasten J.A."/>
            <person name="Gudmundsdottir E.E."/>
            <person name="Hreggvidsson G.O."/>
            <person name="Adlercreutz P."/>
            <person name="Nordberg Karlsson E."/>
        </authorList>
    </citation>
    <scope>NUCLEOTIDE SEQUENCE [LARGE SCALE GENOMIC DNA]</scope>
    <source>
        <strain evidence="11 12">E-1</strain>
    </source>
</reference>
<keyword evidence="12" id="KW-1185">Reference proteome</keyword>
<keyword evidence="3 8" id="KW-0545">Nucleotide biosynthesis</keyword>
<keyword evidence="5" id="KW-0418">Kinase</keyword>
<organism evidence="11 12">
    <name type="scientific">Clostridium boliviensis</name>
    <dbReference type="NCBI Taxonomy" id="318465"/>
    <lineage>
        <taxon>Bacteria</taxon>
        <taxon>Bacillati</taxon>
        <taxon>Bacillota</taxon>
        <taxon>Clostridia</taxon>
        <taxon>Eubacteriales</taxon>
        <taxon>Clostridiaceae</taxon>
        <taxon>Clostridium</taxon>
    </lineage>
</organism>
<comment type="caution">
    <text evidence="11">The sequence shown here is derived from an EMBL/GenBank/DDBJ whole genome shotgun (WGS) entry which is preliminary data.</text>
</comment>
<proteinExistence type="inferred from homology"/>
<keyword evidence="4" id="KW-0547">Nucleotide-binding</keyword>
<keyword evidence="6" id="KW-0067">ATP-binding</keyword>
<dbReference type="CDD" id="cd06223">
    <property type="entry name" value="PRTases_typeI"/>
    <property type="match status" value="1"/>
</dbReference>